<comment type="caution">
    <text evidence="4">The sequence shown here is derived from an EMBL/GenBank/DDBJ whole genome shotgun (WGS) entry which is preliminary data.</text>
</comment>
<accession>A0A317KXK6</accession>
<evidence type="ECO:0000259" key="3">
    <source>
        <dbReference type="Pfam" id="PF00561"/>
    </source>
</evidence>
<dbReference type="InterPro" id="IPR000073">
    <property type="entry name" value="AB_hydrolase_1"/>
</dbReference>
<feature type="active site" description="Nucleophile" evidence="1">
    <location>
        <position position="83"/>
    </location>
</feature>
<dbReference type="Gene3D" id="3.40.50.1820">
    <property type="entry name" value="alpha/beta hydrolase"/>
    <property type="match status" value="1"/>
</dbReference>
<dbReference type="AlphaFoldDB" id="A0A317KXK6"/>
<evidence type="ECO:0000313" key="4">
    <source>
        <dbReference type="EMBL" id="PWU68056.1"/>
    </source>
</evidence>
<dbReference type="Proteomes" id="UP000245624">
    <property type="component" value="Unassembled WGS sequence"/>
</dbReference>
<proteinExistence type="predicted"/>
<feature type="binding site" evidence="2">
    <location>
        <position position="10"/>
    </location>
    <ligand>
        <name>substrate</name>
    </ligand>
</feature>
<feature type="active site" description="Charge relay system" evidence="1">
    <location>
        <position position="182"/>
    </location>
</feature>
<keyword evidence="5" id="KW-1185">Reference proteome</keyword>
<feature type="active site" description="Charge relay system" evidence="1">
    <location>
        <position position="211"/>
    </location>
</feature>
<dbReference type="RefSeq" id="WP_109984829.1">
    <property type="nucleotide sequence ID" value="NZ_QGTD01000011.1"/>
</dbReference>
<dbReference type="EMBL" id="QGTD01000011">
    <property type="protein sequence ID" value="PWU68056.1"/>
    <property type="molecule type" value="Genomic_DNA"/>
</dbReference>
<sequence>MSGCLIIHGFTGGPYEVEPLADHLHQVTDWEIVSPRLPGHGLGENGKELELTKVTYQEWIQTCEQAYLDLKKRHEKIYLIGFSMGGMISAFLAGKYSCEKLVLLSTSRKYISIPRMALDIIGFGQKALQRKLKTDPLFVHYMGKYGSVPIRATLEFLKCMRFTKPYLKKVHCPVFIAQGMQDGLVPYKTVHYLDKEIPGETEIIYYYDSKHLICLGEDKEVVIDGVHRFLMRPTTTKNALAMS</sequence>
<dbReference type="PIRSF" id="PIRSF017388">
    <property type="entry name" value="Esterase_lipase"/>
    <property type="match status" value="1"/>
</dbReference>
<dbReference type="InterPro" id="IPR029058">
    <property type="entry name" value="AB_hydrolase_fold"/>
</dbReference>
<feature type="domain" description="AB hydrolase-1" evidence="3">
    <location>
        <begin position="5"/>
        <end position="106"/>
    </location>
</feature>
<evidence type="ECO:0000256" key="1">
    <source>
        <dbReference type="PIRSR" id="PIRSR017388-1"/>
    </source>
</evidence>
<dbReference type="Pfam" id="PF00561">
    <property type="entry name" value="Abhydrolase_1"/>
    <property type="match status" value="1"/>
</dbReference>
<organism evidence="4 5">
    <name type="scientific">Gracilibacillus dipsosauri</name>
    <dbReference type="NCBI Taxonomy" id="178340"/>
    <lineage>
        <taxon>Bacteria</taxon>
        <taxon>Bacillati</taxon>
        <taxon>Bacillota</taxon>
        <taxon>Bacilli</taxon>
        <taxon>Bacillales</taxon>
        <taxon>Bacillaceae</taxon>
        <taxon>Gracilibacillus</taxon>
    </lineage>
</organism>
<gene>
    <name evidence="4" type="ORF">DLJ74_13255</name>
</gene>
<feature type="binding site" evidence="2">
    <location>
        <position position="84"/>
    </location>
    <ligand>
        <name>substrate</name>
    </ligand>
</feature>
<name>A0A317KXK6_9BACI</name>
<dbReference type="OrthoDB" id="9786110at2"/>
<dbReference type="SUPFAM" id="SSF53474">
    <property type="entry name" value="alpha/beta-Hydrolases"/>
    <property type="match status" value="1"/>
</dbReference>
<protein>
    <submittedName>
        <fullName evidence="4">Carboxylesterase</fullName>
    </submittedName>
</protein>
<reference evidence="4 5" key="1">
    <citation type="submission" date="2018-05" db="EMBL/GenBank/DDBJ databases">
        <title>Genomic analysis of Gracilibacillus dipsosauri DD1 reveals novel features of a salt-tolerant amylase.</title>
        <authorList>
            <person name="Deutch C.E."/>
            <person name="Yang S."/>
        </authorList>
    </citation>
    <scope>NUCLEOTIDE SEQUENCE [LARGE SCALE GENOMIC DNA]</scope>
    <source>
        <strain evidence="4 5">DD1</strain>
    </source>
</reference>
<dbReference type="InterPro" id="IPR012354">
    <property type="entry name" value="Esterase_lipase"/>
</dbReference>
<dbReference type="PANTHER" id="PTHR43689:SF8">
    <property type="entry name" value="ALPHA_BETA-HYDROLASES SUPERFAMILY PROTEIN"/>
    <property type="match status" value="1"/>
</dbReference>
<evidence type="ECO:0000313" key="5">
    <source>
        <dbReference type="Proteomes" id="UP000245624"/>
    </source>
</evidence>
<evidence type="ECO:0000256" key="2">
    <source>
        <dbReference type="PIRSR" id="PIRSR017388-2"/>
    </source>
</evidence>
<dbReference type="PANTHER" id="PTHR43689">
    <property type="entry name" value="HYDROLASE"/>
    <property type="match status" value="1"/>
</dbReference>
<dbReference type="GO" id="GO:0052689">
    <property type="term" value="F:carboxylic ester hydrolase activity"/>
    <property type="evidence" value="ECO:0007669"/>
    <property type="project" value="InterPro"/>
</dbReference>